<evidence type="ECO:0000313" key="1">
    <source>
        <dbReference type="EMBL" id="AZA16418.1"/>
    </source>
</evidence>
<sequence length="109" mass="11524">MNTLSIEYDTVKCGDTSHSFVLSAAEDGQVKTFTDTDQVVVKVGDANLKQVATLDTLVNDDGSLIASSANLAKLPAGQYSVELWQTTDTGVVVYPSNGQAIITLMPSIN</sequence>
<gene>
    <name evidence="1" type="ORF">DQL93_07880</name>
</gene>
<protein>
    <submittedName>
        <fullName evidence="1">Uncharacterized protein</fullName>
    </submittedName>
</protein>
<organism evidence="1">
    <name type="scientific">Lactobacillus delbrueckii subsp. lactis</name>
    <dbReference type="NCBI Taxonomy" id="29397"/>
    <lineage>
        <taxon>Bacteria</taxon>
        <taxon>Bacillati</taxon>
        <taxon>Bacillota</taxon>
        <taxon>Bacilli</taxon>
        <taxon>Lactobacillales</taxon>
        <taxon>Lactobacillaceae</taxon>
        <taxon>Lactobacillus</taxon>
    </lineage>
</organism>
<dbReference type="EMBL" id="CP031023">
    <property type="protein sequence ID" value="AZA16418.1"/>
    <property type="molecule type" value="Genomic_DNA"/>
</dbReference>
<dbReference type="AlphaFoldDB" id="A0A3G6JHJ4"/>
<name>A0A3G6JHJ4_LACDL</name>
<accession>A0A3G6JHJ4</accession>
<proteinExistence type="predicted"/>
<reference evidence="1" key="1">
    <citation type="submission" date="2018-07" db="EMBL/GenBank/DDBJ databases">
        <authorList>
            <person name="Somerville V."/>
        </authorList>
    </citation>
    <scope>NUCLEOTIDE SEQUENCE</scope>
    <source>
        <strain evidence="1">NWC_2_2</strain>
    </source>
</reference>